<dbReference type="AlphaFoldDB" id="A0A178W2W2"/>
<comment type="caution">
    <text evidence="1">The sequence shown here is derived from an EMBL/GenBank/DDBJ whole genome shotgun (WGS) entry which is preliminary data.</text>
</comment>
<protein>
    <submittedName>
        <fullName evidence="1">Uncharacterized protein</fullName>
    </submittedName>
</protein>
<evidence type="ECO:0000313" key="2">
    <source>
        <dbReference type="Proteomes" id="UP000078284"/>
    </source>
</evidence>
<name>A0A178W2W2_ARATH</name>
<proteinExistence type="predicted"/>
<accession>A0A178W2W2</accession>
<evidence type="ECO:0000313" key="1">
    <source>
        <dbReference type="EMBL" id="OAP12041.1"/>
    </source>
</evidence>
<reference evidence="2" key="1">
    <citation type="journal article" date="2016" name="Proc. Natl. Acad. Sci. U.S.A.">
        <title>Chromosome-level assembly of Arabidopsis thaliana Ler reveals the extent of translocation and inversion polymorphisms.</title>
        <authorList>
            <person name="Zapata L."/>
            <person name="Ding J."/>
            <person name="Willing E.M."/>
            <person name="Hartwig B."/>
            <person name="Bezdan D."/>
            <person name="Jiao W.B."/>
            <person name="Patel V."/>
            <person name="Velikkakam James G."/>
            <person name="Koornneef M."/>
            <person name="Ossowski S."/>
            <person name="Schneeberger K."/>
        </authorList>
    </citation>
    <scope>NUCLEOTIDE SEQUENCE [LARGE SCALE GENOMIC DNA]</scope>
    <source>
        <strain evidence="2">cv. Landsberg erecta</strain>
    </source>
</reference>
<gene>
    <name evidence="1" type="ordered locus">AXX17_At1g30700</name>
</gene>
<dbReference type="EMBL" id="LUHQ01000001">
    <property type="protein sequence ID" value="OAP12041.1"/>
    <property type="molecule type" value="Genomic_DNA"/>
</dbReference>
<dbReference type="Proteomes" id="UP000078284">
    <property type="component" value="Chromosome 1"/>
</dbReference>
<organism evidence="1 2">
    <name type="scientific">Arabidopsis thaliana</name>
    <name type="common">Mouse-ear cress</name>
    <dbReference type="NCBI Taxonomy" id="3702"/>
    <lineage>
        <taxon>Eukaryota</taxon>
        <taxon>Viridiplantae</taxon>
        <taxon>Streptophyta</taxon>
        <taxon>Embryophyta</taxon>
        <taxon>Tracheophyta</taxon>
        <taxon>Spermatophyta</taxon>
        <taxon>Magnoliopsida</taxon>
        <taxon>eudicotyledons</taxon>
        <taxon>Gunneridae</taxon>
        <taxon>Pentapetalae</taxon>
        <taxon>rosids</taxon>
        <taxon>malvids</taxon>
        <taxon>Brassicales</taxon>
        <taxon>Brassicaceae</taxon>
        <taxon>Camelineae</taxon>
        <taxon>Arabidopsis</taxon>
    </lineage>
</organism>
<sequence length="77" mass="8705">MEWNYMITARNEFCIWVLSAGTWKNKQQHAEVETAQILKQSTTKAVTEEGTLFTFTFPAIVSNFGLLSESAKMQALS</sequence>